<keyword evidence="1" id="KW-1133">Transmembrane helix</keyword>
<dbReference type="Proteomes" id="UP000095281">
    <property type="component" value="Unplaced"/>
</dbReference>
<keyword evidence="1" id="KW-0472">Membrane</keyword>
<name>A0A1I8BXL7_MELHA</name>
<dbReference type="AlphaFoldDB" id="A0A1I8BXL7"/>
<reference evidence="3" key="1">
    <citation type="submission" date="2016-11" db="UniProtKB">
        <authorList>
            <consortium name="WormBaseParasite"/>
        </authorList>
    </citation>
    <scope>IDENTIFICATION</scope>
</reference>
<evidence type="ECO:0000313" key="3">
    <source>
        <dbReference type="WBParaSite" id="MhA1_Contig783.frz3.gene10"/>
    </source>
</evidence>
<keyword evidence="1" id="KW-0812">Transmembrane</keyword>
<dbReference type="WBParaSite" id="MhA1_Contig783.frz3.gene10">
    <property type="protein sequence ID" value="MhA1_Contig783.frz3.gene10"/>
    <property type="gene ID" value="MhA1_Contig783.frz3.gene10"/>
</dbReference>
<protein>
    <submittedName>
        <fullName evidence="3">F-box domain-containing protein</fullName>
    </submittedName>
</protein>
<sequence>MNLNKKQQQKTLPNELLFDIFKSLNISLNELELNELVIESTTTIFKQLKKYSKNLLISSKILNIIVGEAFKKRKITAILFLTIIKSKKKFFVEENLNDLTTRVNELEILLNQSIFENNEEIRELRTSLNELRTFCTQTFNELKNKISKGRNILFIFTFLHFSFICFYIYCKIYNI</sequence>
<feature type="transmembrane region" description="Helical" evidence="1">
    <location>
        <begin position="152"/>
        <end position="169"/>
    </location>
</feature>
<keyword evidence="2" id="KW-1185">Reference proteome</keyword>
<accession>A0A1I8BXL7</accession>
<evidence type="ECO:0000313" key="2">
    <source>
        <dbReference type="Proteomes" id="UP000095281"/>
    </source>
</evidence>
<organism evidence="2 3">
    <name type="scientific">Meloidogyne hapla</name>
    <name type="common">Root-knot nematode worm</name>
    <dbReference type="NCBI Taxonomy" id="6305"/>
    <lineage>
        <taxon>Eukaryota</taxon>
        <taxon>Metazoa</taxon>
        <taxon>Ecdysozoa</taxon>
        <taxon>Nematoda</taxon>
        <taxon>Chromadorea</taxon>
        <taxon>Rhabditida</taxon>
        <taxon>Tylenchina</taxon>
        <taxon>Tylenchomorpha</taxon>
        <taxon>Tylenchoidea</taxon>
        <taxon>Meloidogynidae</taxon>
        <taxon>Meloidogyninae</taxon>
        <taxon>Meloidogyne</taxon>
    </lineage>
</organism>
<proteinExistence type="predicted"/>
<evidence type="ECO:0000256" key="1">
    <source>
        <dbReference type="SAM" id="Phobius"/>
    </source>
</evidence>